<proteinExistence type="predicted"/>
<evidence type="ECO:0000256" key="1">
    <source>
        <dbReference type="SAM" id="MobiDB-lite"/>
    </source>
</evidence>
<accession>A0A812RRC8</accession>
<dbReference type="Proteomes" id="UP000604046">
    <property type="component" value="Unassembled WGS sequence"/>
</dbReference>
<reference evidence="2" key="1">
    <citation type="submission" date="2021-02" db="EMBL/GenBank/DDBJ databases">
        <authorList>
            <person name="Dougan E. K."/>
            <person name="Rhodes N."/>
            <person name="Thang M."/>
            <person name="Chan C."/>
        </authorList>
    </citation>
    <scope>NUCLEOTIDE SEQUENCE</scope>
</reference>
<gene>
    <name evidence="2" type="primary">NAP1</name>
    <name evidence="2" type="ORF">SNAT2548_LOCUS24665</name>
</gene>
<keyword evidence="3" id="KW-1185">Reference proteome</keyword>
<evidence type="ECO:0000313" key="3">
    <source>
        <dbReference type="Proteomes" id="UP000604046"/>
    </source>
</evidence>
<name>A0A812RRC8_9DINO</name>
<sequence>MAPRPRSSRRAASERLRKPSSCAPSQEGRCRPSRLLAASQLSHPESEKAHVAPPPQSRLAAREAALKRRLSCFADAQGRRRALNLALATLQLWKQNVASRRLLAAQRDAAFYKERLELQCVSTRQQETAARRCAFEAGALAATSRISLQLHCLHAWRALVQSKSREVTAEEYGSLLTAHLEHNERCLRVLEAWAIGLEASLVRVCFHAWYNQKPRRSATARAAAAFGRHHDERCLVRVLQRWAQLPMKQCRSALKEAGAKGRRQVVAVVRIWRLEVDIARRSRVLHAAERRAMARWGHAMAAMLSSRGRMLVQLCLLAWRLSHRISRLHRKAIQLAAPAPLRPVLLG</sequence>
<evidence type="ECO:0000313" key="2">
    <source>
        <dbReference type="EMBL" id="CAE7450794.1"/>
    </source>
</evidence>
<protein>
    <submittedName>
        <fullName evidence="2">NAP1 protein</fullName>
    </submittedName>
</protein>
<dbReference type="AlphaFoldDB" id="A0A812RRC8"/>
<dbReference type="EMBL" id="CAJNDS010002365">
    <property type="protein sequence ID" value="CAE7450794.1"/>
    <property type="molecule type" value="Genomic_DNA"/>
</dbReference>
<dbReference type="OrthoDB" id="444092at2759"/>
<feature type="region of interest" description="Disordered" evidence="1">
    <location>
        <begin position="1"/>
        <end position="56"/>
    </location>
</feature>
<comment type="caution">
    <text evidence="2">The sequence shown here is derived from an EMBL/GenBank/DDBJ whole genome shotgun (WGS) entry which is preliminary data.</text>
</comment>
<organism evidence="2 3">
    <name type="scientific">Symbiodinium natans</name>
    <dbReference type="NCBI Taxonomy" id="878477"/>
    <lineage>
        <taxon>Eukaryota</taxon>
        <taxon>Sar</taxon>
        <taxon>Alveolata</taxon>
        <taxon>Dinophyceae</taxon>
        <taxon>Suessiales</taxon>
        <taxon>Symbiodiniaceae</taxon>
        <taxon>Symbiodinium</taxon>
    </lineage>
</organism>